<proteinExistence type="predicted"/>
<dbReference type="PANTHER" id="PTHR33803">
    <property type="entry name" value="IS1478 TRANSPOSASE"/>
    <property type="match status" value="1"/>
</dbReference>
<organism evidence="1">
    <name type="scientific">mine drainage metagenome</name>
    <dbReference type="NCBI Taxonomy" id="410659"/>
    <lineage>
        <taxon>unclassified sequences</taxon>
        <taxon>metagenomes</taxon>
        <taxon>ecological metagenomes</taxon>
    </lineage>
</organism>
<gene>
    <name evidence="1" type="ORF">GALL_362080</name>
</gene>
<dbReference type="PANTHER" id="PTHR33803:SF3">
    <property type="entry name" value="BLL1974 PROTEIN"/>
    <property type="match status" value="1"/>
</dbReference>
<reference evidence="1" key="1">
    <citation type="submission" date="2016-10" db="EMBL/GenBank/DDBJ databases">
        <title>Sequence of Gallionella enrichment culture.</title>
        <authorList>
            <person name="Poehlein A."/>
            <person name="Muehling M."/>
            <person name="Daniel R."/>
        </authorList>
    </citation>
    <scope>NUCLEOTIDE SEQUENCE</scope>
</reference>
<dbReference type="AlphaFoldDB" id="A0A1J5QEL8"/>
<evidence type="ECO:0000313" key="1">
    <source>
        <dbReference type="EMBL" id="OIQ82014.1"/>
    </source>
</evidence>
<sequence>MWIENPYMQHFCGETHFQHRLPIDPSSLMRWRKRLGESGVEELLEQTVVAAKEERVIEDKGRVHQGAPLYFDNPMMPAYADGARPLLSLQIEA</sequence>
<accession>A0A1J5QEL8</accession>
<dbReference type="EMBL" id="MLJW01000854">
    <property type="protein sequence ID" value="OIQ82014.1"/>
    <property type="molecule type" value="Genomic_DNA"/>
</dbReference>
<comment type="caution">
    <text evidence="1">The sequence shown here is derived from an EMBL/GenBank/DDBJ whole genome shotgun (WGS) entry which is preliminary data.</text>
</comment>
<name>A0A1J5QEL8_9ZZZZ</name>
<protein>
    <submittedName>
        <fullName evidence="1">Uncharacterized protein</fullName>
    </submittedName>
</protein>